<evidence type="ECO:0000256" key="2">
    <source>
        <dbReference type="ARBA" id="ARBA00022552"/>
    </source>
</evidence>
<feature type="domain" description="S1 motif" evidence="6">
    <location>
        <begin position="1629"/>
        <end position="1700"/>
    </location>
</feature>
<dbReference type="InterPro" id="IPR011990">
    <property type="entry name" value="TPR-like_helical_dom_sf"/>
</dbReference>
<dbReference type="InterPro" id="IPR008847">
    <property type="entry name" value="Suf"/>
</dbReference>
<dbReference type="OrthoDB" id="412781at2759"/>
<dbReference type="CDD" id="cd00164">
    <property type="entry name" value="S1_like"/>
    <property type="match status" value="1"/>
</dbReference>
<evidence type="ECO:0000256" key="5">
    <source>
        <dbReference type="SAM" id="MobiDB-lite"/>
    </source>
</evidence>
<protein>
    <recommendedName>
        <fullName evidence="6">S1 motif domain-containing protein</fullName>
    </recommendedName>
</protein>
<dbReference type="GO" id="GO:0006364">
    <property type="term" value="P:rRNA processing"/>
    <property type="evidence" value="ECO:0007669"/>
    <property type="project" value="UniProtKB-KW"/>
</dbReference>
<dbReference type="InParanoid" id="A0A2K3D9Q2"/>
<accession>A0A2K3D9Q2</accession>
<dbReference type="GO" id="GO:0003723">
    <property type="term" value="F:RNA binding"/>
    <property type="evidence" value="ECO:0000318"/>
    <property type="project" value="GO_Central"/>
</dbReference>
<dbReference type="SUPFAM" id="SSF50249">
    <property type="entry name" value="Nucleic acid-binding proteins"/>
    <property type="match status" value="8"/>
</dbReference>
<feature type="domain" description="S1 motif" evidence="6">
    <location>
        <begin position="1540"/>
        <end position="1608"/>
    </location>
</feature>
<dbReference type="SMART" id="SM00316">
    <property type="entry name" value="S1"/>
    <property type="match status" value="13"/>
</dbReference>
<feature type="domain" description="S1 motif" evidence="6">
    <location>
        <begin position="532"/>
        <end position="613"/>
    </location>
</feature>
<feature type="domain" description="S1 motif" evidence="6">
    <location>
        <begin position="633"/>
        <end position="703"/>
    </location>
</feature>
<proteinExistence type="predicted"/>
<dbReference type="Pfam" id="PF00575">
    <property type="entry name" value="S1"/>
    <property type="match status" value="1"/>
</dbReference>
<dbReference type="InterPro" id="IPR045209">
    <property type="entry name" value="Rrp5"/>
</dbReference>
<feature type="compositionally biased region" description="Acidic residues" evidence="5">
    <location>
        <begin position="1727"/>
        <end position="1807"/>
    </location>
</feature>
<dbReference type="InterPro" id="IPR057300">
    <property type="entry name" value="OB_Rrp5"/>
</dbReference>
<keyword evidence="8" id="KW-1185">Reference proteome</keyword>
<dbReference type="SUPFAM" id="SSF48452">
    <property type="entry name" value="TPR-like"/>
    <property type="match status" value="2"/>
</dbReference>
<dbReference type="Pfam" id="PF05843">
    <property type="entry name" value="Suf"/>
    <property type="match status" value="1"/>
</dbReference>
<feature type="compositionally biased region" description="Polar residues" evidence="5">
    <location>
        <begin position="13"/>
        <end position="22"/>
    </location>
</feature>
<feature type="domain" description="S1 motif" evidence="6">
    <location>
        <begin position="973"/>
        <end position="1037"/>
    </location>
</feature>
<dbReference type="Pfam" id="PF24682">
    <property type="entry name" value="OB_RRP5"/>
    <property type="match status" value="1"/>
</dbReference>
<gene>
    <name evidence="7" type="ORF">CHLRE_10g428750v5</name>
</gene>
<comment type="subcellular location">
    <subcellularLocation>
        <location evidence="1">Nucleus</location>
        <location evidence="1">Nucleolus</location>
    </subcellularLocation>
</comment>
<feature type="region of interest" description="Disordered" evidence="5">
    <location>
        <begin position="1712"/>
        <end position="1850"/>
    </location>
</feature>
<feature type="domain" description="S1 motif" evidence="6">
    <location>
        <begin position="1420"/>
        <end position="1487"/>
    </location>
</feature>
<dbReference type="STRING" id="3055.A0A2K3D9Q2"/>
<feature type="region of interest" description="Disordered" evidence="5">
    <location>
        <begin position="1868"/>
        <end position="1898"/>
    </location>
</feature>
<reference evidence="7 8" key="1">
    <citation type="journal article" date="2007" name="Science">
        <title>The Chlamydomonas genome reveals the evolution of key animal and plant functions.</title>
        <authorList>
            <person name="Merchant S.S."/>
            <person name="Prochnik S.E."/>
            <person name="Vallon O."/>
            <person name="Harris E.H."/>
            <person name="Karpowicz S.J."/>
            <person name="Witman G.B."/>
            <person name="Terry A."/>
            <person name="Salamov A."/>
            <person name="Fritz-Laylin L.K."/>
            <person name="Marechal-Drouard L."/>
            <person name="Marshall W.F."/>
            <person name="Qu L.H."/>
            <person name="Nelson D.R."/>
            <person name="Sanderfoot A.A."/>
            <person name="Spalding M.H."/>
            <person name="Kapitonov V.V."/>
            <person name="Ren Q."/>
            <person name="Ferris P."/>
            <person name="Lindquist E."/>
            <person name="Shapiro H."/>
            <person name="Lucas S.M."/>
            <person name="Grimwood J."/>
            <person name="Schmutz J."/>
            <person name="Cardol P."/>
            <person name="Cerutti H."/>
            <person name="Chanfreau G."/>
            <person name="Chen C.L."/>
            <person name="Cognat V."/>
            <person name="Croft M.T."/>
            <person name="Dent R."/>
            <person name="Dutcher S."/>
            <person name="Fernandez E."/>
            <person name="Fukuzawa H."/>
            <person name="Gonzalez-Ballester D."/>
            <person name="Gonzalez-Halphen D."/>
            <person name="Hallmann A."/>
            <person name="Hanikenne M."/>
            <person name="Hippler M."/>
            <person name="Inwood W."/>
            <person name="Jabbari K."/>
            <person name="Kalanon M."/>
            <person name="Kuras R."/>
            <person name="Lefebvre P.A."/>
            <person name="Lemaire S.D."/>
            <person name="Lobanov A.V."/>
            <person name="Lohr M."/>
            <person name="Manuell A."/>
            <person name="Meier I."/>
            <person name="Mets L."/>
            <person name="Mittag M."/>
            <person name="Mittelmeier T."/>
            <person name="Moroney J.V."/>
            <person name="Moseley J."/>
            <person name="Napoli C."/>
            <person name="Nedelcu A.M."/>
            <person name="Niyogi K."/>
            <person name="Novoselov S.V."/>
            <person name="Paulsen I.T."/>
            <person name="Pazour G."/>
            <person name="Purton S."/>
            <person name="Ral J.P."/>
            <person name="Riano-Pachon D.M."/>
            <person name="Riekhof W."/>
            <person name="Rymarquis L."/>
            <person name="Schroda M."/>
            <person name="Stern D."/>
            <person name="Umen J."/>
            <person name="Willows R."/>
            <person name="Wilson N."/>
            <person name="Zimmer S.L."/>
            <person name="Allmer J."/>
            <person name="Balk J."/>
            <person name="Bisova K."/>
            <person name="Chen C.J."/>
            <person name="Elias M."/>
            <person name="Gendler K."/>
            <person name="Hauser C."/>
            <person name="Lamb M.R."/>
            <person name="Ledford H."/>
            <person name="Long J.C."/>
            <person name="Minagawa J."/>
            <person name="Page M.D."/>
            <person name="Pan J."/>
            <person name="Pootakham W."/>
            <person name="Roje S."/>
            <person name="Rose A."/>
            <person name="Stahlberg E."/>
            <person name="Terauchi A.M."/>
            <person name="Yang P."/>
            <person name="Ball S."/>
            <person name="Bowler C."/>
            <person name="Dieckmann C.L."/>
            <person name="Gladyshev V.N."/>
            <person name="Green P."/>
            <person name="Jorgensen R."/>
            <person name="Mayfield S."/>
            <person name="Mueller-Roeber B."/>
            <person name="Rajamani S."/>
            <person name="Sayre R.T."/>
            <person name="Brokstein P."/>
            <person name="Dubchak I."/>
            <person name="Goodstein D."/>
            <person name="Hornick L."/>
            <person name="Huang Y.W."/>
            <person name="Jhaveri J."/>
            <person name="Luo Y."/>
            <person name="Martinez D."/>
            <person name="Ngau W.C."/>
            <person name="Otillar B."/>
            <person name="Poliakov A."/>
            <person name="Porter A."/>
            <person name="Szajkowski L."/>
            <person name="Werner G."/>
            <person name="Zhou K."/>
            <person name="Grigoriev I.V."/>
            <person name="Rokhsar D.S."/>
            <person name="Grossman A.R."/>
        </authorList>
    </citation>
    <scope>NUCLEOTIDE SEQUENCE [LARGE SCALE GENOMIC DNA]</scope>
    <source>
        <strain evidence="8">CC-503</strain>
    </source>
</reference>
<feature type="domain" description="S1 motif" evidence="6">
    <location>
        <begin position="861"/>
        <end position="930"/>
    </location>
</feature>
<dbReference type="InterPro" id="IPR003107">
    <property type="entry name" value="HAT"/>
</dbReference>
<dbReference type="PROSITE" id="PS50126">
    <property type="entry name" value="S1"/>
    <property type="match status" value="9"/>
</dbReference>
<dbReference type="FunFam" id="1.25.40.10:FF:000065">
    <property type="entry name" value="Programmed cell death 11"/>
    <property type="match status" value="1"/>
</dbReference>
<keyword evidence="4" id="KW-0539">Nucleus</keyword>
<dbReference type="EMBL" id="CM008971">
    <property type="protein sequence ID" value="PNW77257.1"/>
    <property type="molecule type" value="Genomic_DNA"/>
</dbReference>
<evidence type="ECO:0000313" key="7">
    <source>
        <dbReference type="EMBL" id="PNW77257.1"/>
    </source>
</evidence>
<feature type="region of interest" description="Disordered" evidence="5">
    <location>
        <begin position="61"/>
        <end position="92"/>
    </location>
</feature>
<dbReference type="CDD" id="cd04461">
    <property type="entry name" value="S1_Rrp5_repeat_hs8_sc7"/>
    <property type="match status" value="1"/>
</dbReference>
<dbReference type="GO" id="GO:0032040">
    <property type="term" value="C:small-subunit processome"/>
    <property type="evidence" value="ECO:0000318"/>
    <property type="project" value="GO_Central"/>
</dbReference>
<dbReference type="RefSeq" id="XP_042920001.1">
    <property type="nucleotide sequence ID" value="XM_043066604.1"/>
</dbReference>
<feature type="domain" description="S1 motif" evidence="6">
    <location>
        <begin position="240"/>
        <end position="312"/>
    </location>
</feature>
<dbReference type="ExpressionAtlas" id="A0A2K3D9Q2">
    <property type="expression patterns" value="baseline"/>
</dbReference>
<dbReference type="KEGG" id="cre:CHLRE_10g428750v5"/>
<dbReference type="GO" id="GO:0005730">
    <property type="term" value="C:nucleolus"/>
    <property type="evidence" value="ECO:0000318"/>
    <property type="project" value="GO_Central"/>
</dbReference>
<dbReference type="InterPro" id="IPR003029">
    <property type="entry name" value="S1_domain"/>
</dbReference>
<dbReference type="Gene3D" id="1.25.40.10">
    <property type="entry name" value="Tetratricopeptide repeat domain"/>
    <property type="match status" value="2"/>
</dbReference>
<dbReference type="Gene3D" id="2.40.50.140">
    <property type="entry name" value="Nucleic acid-binding proteins"/>
    <property type="match status" value="6"/>
</dbReference>
<dbReference type="Gramene" id="PNW77257">
    <property type="protein sequence ID" value="PNW77257"/>
    <property type="gene ID" value="CHLRE_10g428750v5"/>
</dbReference>
<feature type="compositionally biased region" description="Basic and acidic residues" evidence="5">
    <location>
        <begin position="61"/>
        <end position="75"/>
    </location>
</feature>
<keyword evidence="3" id="KW-0677">Repeat</keyword>
<dbReference type="InterPro" id="IPR057301">
    <property type="entry name" value="Rrp5_OB_4th"/>
</dbReference>
<name>A0A2K3D9Q2_CHLRE</name>
<dbReference type="FunCoup" id="A0A2K3D9Q2">
    <property type="interactions" value="1884"/>
</dbReference>
<feature type="compositionally biased region" description="Polar residues" evidence="5">
    <location>
        <begin position="1837"/>
        <end position="1846"/>
    </location>
</feature>
<dbReference type="Proteomes" id="UP000006906">
    <property type="component" value="Chromosome 10"/>
</dbReference>
<sequence length="2183" mass="224329">MATAQYEKKRRQPQGQPATEQTAKPEKTAKAAVTTTNGEEDFPRGGADALTALERKQLAEAAKAEVEAEFAEGKQQKSKKPRTGKKGEDDEDAFFGRQAASLEGKMAKHVELLRVKNLSVGTKLWGMVLEVTPRGLVISLPHGLRGHVAPARASDILAAMLKAPAGGVAAAATTPAAKKAAALVAAAGGAAPPLTDLFAVGQFVRCVVVEGPEGAGEGRSAKHVELSLLLRDVQGQLGAGGLVEGAAVGACVRSVEDHGYTLSFGIKGTSGFLRRKDYVEQFGEGVALQVGGLLDVVVRSAGDKRNVLVGCGPGDVAGAVTKEADAITGLDCLLPGALLNVKVRKVLSNGLLVSFLTFFHGTVDSYHLPAASPAAAAAGADGAGLDWRKAYSEGAKLRARLLYVDPAGKRCGLSLLPHLMAMALPSPVPTLGSVFQEAEVMRVDAFAGPGLLLRLPGLPEGPAPAFCHVANALETKVKPEEAAADMTKKFKAGAKLPARVIGYRLMDGMATVTVRPSQVSASVLSLADLAPGMLLTGTVTAVPDKDAGGGAVVVSVAEGVRGIVPPLHATELAGSGSKGGRSAAKIKVKVGEKVEARVLEVDPAARRLTLTLRKALLAPKAAPLASLEAAVPGGRYSGLVTGFHDRLGVFVTFFGGVVGAAAAAELGLQPGQTAQDVFSVGQVVKATVLAAAKGKLKLSLAPKAQAEAAAAAAVAAPAAPAAPAAGAAGGAASGGADALGGLQPGDVAEATVVEVQASGEAAAGAAGGVSYVLRLDVAGGPAGGVRGRLEAAHLSDHPAAVEGFKEAIKPGSKLGRVLILDRLEAQRCLRVSRKPSLLAAAAAGGGGGGALPKAFGEVSEGALLSGYVANVTGDAVYVRFLAGLTGRAGLPQLSDVFVSNPRELFAEGQSVRCLVATVDAARQRFTVLLRPSATASSDAAYLIDYFREMAALQVLRGDEVADGAAAAAAFPLGSLAGAVVHEVKDFGLVADLDGHPDVVGLVPSSHTGAAAPAVGSRFKGRVLDVVAHQGLVELSLKPELTAAAKDAAASKEALRKLKPGTQVEAVVEGIRPGEYLILSLPSHAHLLAYAAITDFNTPRPDAVPRKFTVGQRISATVAATPASGAPAGRVLCHVPLTRAAAAKAGGGAAAAAGGAAADGKKGGAAAAKVDLTPGTVVEAVITGIQPQQLDVSIGKASGRIHVTEVVDVDVKALLSAAAAAALDAAGSSAAAAGGPPAAKKARKGEPAGAAGAAAAAAAVKNPLDGFRLQQVVEAVVLGRLQGGEGHKRGVMDLSLRPSRLAIARKAEPQAPPVVLGDLVPGQQLTCFVLEVAEDALWLGAGPAVRGRCAALDASLDPNVCADLSTHFKPGAPVLARVLAVNAKKHTLDLSLVDPCSGKATHGSEPRGPGAGAQAPLPAEGALVMGRILSASGAGVRVSLGPKRAGRVALTDIHDAAVPDALAGLTEGTYVRVRVLGKDGDFAVLSLRPSRGGAIAGAAGAAGAAAAAGGKKGKDAAAAKDQAAAAAPQPELLDVSGVKVGDSLGGYVKRCDAKGVFVALDRYRDGRIKLGNLSDGFIEDPAAAFPPGCRLEARVVALEADGRLELSLRTAPRSGSSGAAIQSLAELKEGQLVSGRVRRVEKFGVFVEVEGNSSVVGLAHISELADGAVKDISALFKPKQAVKAVVTKIDAAANRLSLSMKPSVLQQAEEAAAAAGGGAGKRKRGADIDDEMADLADDDDDDEEEEEEDGEGDEDGEGEEEDGEEEDGEEDEEADGEEGPGSDVDVDDVDVSEEEEEEDDDDDQDGDADVAMADASDDDEADGEDEEENEEEDEATQRSKPATTSTGALDLTTPWGELLLADDPRAAAPAAAAASDGDKAGKGLSKAAKKRLKEQHEREIREAELARLSGTAAPQTPADFERLVLASPNSSFVWIKYMAHHIGLGDMDAARKVAQRALDSINYREEGEKFNVWVAWLNLENAFGTQPSPEEAAMGLLRRALSYTDQKKMYMAALGIFERSGKEELAEQVAKTLTKKFGGSCKVWVRALERALVKDDGEGARKLLERATQSLPGRKHIKLLTRAALSEFRLGSAERGRGILEGVLRNYPKRLDLWNVYIDQEIKTGEQPRIRALFERATHLPLPPKKMKFLFRRYLEYEKEEGDDASVEHVKRRAMEFVENSLKA</sequence>
<dbReference type="PANTHER" id="PTHR23270">
    <property type="entry name" value="PROGRAMMED CELL DEATH PROTEIN 11 PRE-RRNA PROCESSING PROTEIN RRP5"/>
    <property type="match status" value="1"/>
</dbReference>
<dbReference type="GeneID" id="5728131"/>
<dbReference type="FunFam" id="2.40.50.140:FF:000159">
    <property type="entry name" value="rRNA biogenesis protein rrp5"/>
    <property type="match status" value="1"/>
</dbReference>
<dbReference type="PANTHER" id="PTHR23270:SF10">
    <property type="entry name" value="PROTEIN RRP5 HOMOLOG"/>
    <property type="match status" value="1"/>
</dbReference>
<evidence type="ECO:0000256" key="3">
    <source>
        <dbReference type="ARBA" id="ARBA00022737"/>
    </source>
</evidence>
<feature type="region of interest" description="Disordered" evidence="5">
    <location>
        <begin position="1"/>
        <end position="48"/>
    </location>
</feature>
<keyword evidence="2" id="KW-0698">rRNA processing</keyword>
<evidence type="ECO:0000256" key="1">
    <source>
        <dbReference type="ARBA" id="ARBA00004604"/>
    </source>
</evidence>
<evidence type="ECO:0000256" key="4">
    <source>
        <dbReference type="ARBA" id="ARBA00023242"/>
    </source>
</evidence>
<feature type="compositionally biased region" description="Acidic residues" evidence="5">
    <location>
        <begin position="1814"/>
        <end position="1833"/>
    </location>
</feature>
<evidence type="ECO:0000259" key="6">
    <source>
        <dbReference type="PROSITE" id="PS50126"/>
    </source>
</evidence>
<evidence type="ECO:0000313" key="8">
    <source>
        <dbReference type="Proteomes" id="UP000006906"/>
    </source>
</evidence>
<organism evidence="7 8">
    <name type="scientific">Chlamydomonas reinhardtii</name>
    <name type="common">Chlamydomonas smithii</name>
    <dbReference type="NCBI Taxonomy" id="3055"/>
    <lineage>
        <taxon>Eukaryota</taxon>
        <taxon>Viridiplantae</taxon>
        <taxon>Chlorophyta</taxon>
        <taxon>core chlorophytes</taxon>
        <taxon>Chlorophyceae</taxon>
        <taxon>CS clade</taxon>
        <taxon>Chlamydomonadales</taxon>
        <taxon>Chlamydomonadaceae</taxon>
        <taxon>Chlamydomonas</taxon>
    </lineage>
</organism>
<feature type="domain" description="S1 motif" evidence="6">
    <location>
        <begin position="1316"/>
        <end position="1392"/>
    </location>
</feature>
<dbReference type="SMART" id="SM00386">
    <property type="entry name" value="HAT"/>
    <property type="match status" value="4"/>
</dbReference>
<dbReference type="Pfam" id="PF24685">
    <property type="entry name" value="OB_RRP5_4th"/>
    <property type="match status" value="1"/>
</dbReference>
<dbReference type="InterPro" id="IPR012340">
    <property type="entry name" value="NA-bd_OB-fold"/>
</dbReference>